<evidence type="ECO:0000313" key="1">
    <source>
        <dbReference type="EMBL" id="SDN33737.1"/>
    </source>
</evidence>
<dbReference type="AlphaFoldDB" id="A0A1H0AJV1"/>
<reference evidence="1 2" key="1">
    <citation type="submission" date="2016-10" db="EMBL/GenBank/DDBJ databases">
        <authorList>
            <person name="de Groot N.N."/>
        </authorList>
    </citation>
    <scope>NUCLEOTIDE SEQUENCE [LARGE SCALE GENOMIC DNA]</scope>
    <source>
        <strain evidence="1 2">CGMCC 1.11147</strain>
    </source>
</reference>
<dbReference type="STRING" id="1005944.SAMN05192576_2059"/>
<gene>
    <name evidence="1" type="ORF">SAMN05192576_2059</name>
</gene>
<dbReference type="Proteomes" id="UP000199004">
    <property type="component" value="Unassembled WGS sequence"/>
</dbReference>
<name>A0A1H0AJV1_9ACTN</name>
<dbReference type="EMBL" id="FNIC01000002">
    <property type="protein sequence ID" value="SDN33737.1"/>
    <property type="molecule type" value="Genomic_DNA"/>
</dbReference>
<proteinExistence type="predicted"/>
<evidence type="ECO:0008006" key="3">
    <source>
        <dbReference type="Google" id="ProtNLM"/>
    </source>
</evidence>
<keyword evidence="2" id="KW-1185">Reference proteome</keyword>
<sequence length="230" mass="23787">MHDVLVARNLGRPDTVVPPPAVRASTPGWRDPRLWVGVAIVAVSVVGGARLLASADDTIAVWGVASDMGAGDLVSEDDLVVQRVRFADESGSDRYFTVDEGLPGDLELLRGVGAGELLPRAAVGSAADTDTLEVPISVESGRVPVGVDAGSVVDVYIVARPTDPEQGVPGGLGEPALQAVTVVAAPSIDDTFGTSGQRQLDLAVPEAAAQAFFELLNSYDNPVLTVLRRG</sequence>
<evidence type="ECO:0000313" key="2">
    <source>
        <dbReference type="Proteomes" id="UP000199004"/>
    </source>
</evidence>
<accession>A0A1H0AJV1</accession>
<protein>
    <recommendedName>
        <fullName evidence="3">SAF domain-containing protein</fullName>
    </recommendedName>
</protein>
<organism evidence="1 2">
    <name type="scientific">Nocardioides szechwanensis</name>
    <dbReference type="NCBI Taxonomy" id="1005944"/>
    <lineage>
        <taxon>Bacteria</taxon>
        <taxon>Bacillati</taxon>
        <taxon>Actinomycetota</taxon>
        <taxon>Actinomycetes</taxon>
        <taxon>Propionibacteriales</taxon>
        <taxon>Nocardioidaceae</taxon>
        <taxon>Nocardioides</taxon>
    </lineage>
</organism>